<proteinExistence type="inferred from homology"/>
<dbReference type="Gene3D" id="3.40.50.1010">
    <property type="entry name" value="5'-nuclease"/>
    <property type="match status" value="1"/>
</dbReference>
<evidence type="ECO:0000256" key="1">
    <source>
        <dbReference type="ARBA" id="ARBA00007398"/>
    </source>
</evidence>
<feature type="compositionally biased region" description="Basic and acidic residues" evidence="2">
    <location>
        <begin position="278"/>
        <end position="299"/>
    </location>
</feature>
<dbReference type="InterPro" id="IPR026832">
    <property type="entry name" value="Asteroid"/>
</dbReference>
<feature type="region of interest" description="Disordered" evidence="2">
    <location>
        <begin position="267"/>
        <end position="299"/>
    </location>
</feature>
<reference evidence="3" key="1">
    <citation type="submission" date="2023-07" db="EMBL/GenBank/DDBJ databases">
        <title>Chromosome-level genome assembly of Artemia franciscana.</title>
        <authorList>
            <person name="Jo E."/>
        </authorList>
    </citation>
    <scope>NUCLEOTIDE SEQUENCE</scope>
    <source>
        <tissue evidence="3">Whole body</tissue>
    </source>
</reference>
<protein>
    <submittedName>
        <fullName evidence="3">Uncharacterized protein</fullName>
    </submittedName>
</protein>
<dbReference type="AlphaFoldDB" id="A0AA88L9T4"/>
<gene>
    <name evidence="3" type="ORF">QYM36_005487</name>
</gene>
<accession>A0AA88L9T4</accession>
<dbReference type="SUPFAM" id="SSF88723">
    <property type="entry name" value="PIN domain-like"/>
    <property type="match status" value="1"/>
</dbReference>
<sequence>MGIRGLFSYIEKQGDKFLKDHELTSTTVIVDANNLAVTIYKSSYDMFPAFGGNYDKLFAKYCDFNSLLKQCNVTPIMVLNGGLGVDNRNRNKKVKNRLDRLRKSTKCFPGNQNRNNVFPLFGEEVFINACKMFNFKVIQNDFEADEETALFAKGMHYPVLSSDSDFLIFGVKQIPLNSLNRGMMAKYTPGKRSSSLKCKIFLADKFVDYLSLPSTHLPYLGVLLGDDLYDFKSLTSTHNTQKNFNFQSRMDVAASWLRQHKIDDVPVKPAAKSVDSNIKPEEGDKQDYTDDFDYKIPRT</sequence>
<dbReference type="PANTHER" id="PTHR15665">
    <property type="entry name" value="ASTEROID PROTEIN"/>
    <property type="match status" value="1"/>
</dbReference>
<dbReference type="InterPro" id="IPR029060">
    <property type="entry name" value="PIN-like_dom_sf"/>
</dbReference>
<comment type="similarity">
    <text evidence="1">Belongs to the asteroid family.</text>
</comment>
<organism evidence="3 4">
    <name type="scientific">Artemia franciscana</name>
    <name type="common">Brine shrimp</name>
    <name type="synonym">Artemia sanfranciscana</name>
    <dbReference type="NCBI Taxonomy" id="6661"/>
    <lineage>
        <taxon>Eukaryota</taxon>
        <taxon>Metazoa</taxon>
        <taxon>Ecdysozoa</taxon>
        <taxon>Arthropoda</taxon>
        <taxon>Crustacea</taxon>
        <taxon>Branchiopoda</taxon>
        <taxon>Anostraca</taxon>
        <taxon>Artemiidae</taxon>
        <taxon>Artemia</taxon>
    </lineage>
</organism>
<dbReference type="PANTHER" id="PTHR15665:SF1">
    <property type="entry name" value="PROTEIN ASTEROID HOMOLOG 1"/>
    <property type="match status" value="1"/>
</dbReference>
<evidence type="ECO:0000256" key="2">
    <source>
        <dbReference type="SAM" id="MobiDB-lite"/>
    </source>
</evidence>
<dbReference type="Proteomes" id="UP001187531">
    <property type="component" value="Unassembled WGS sequence"/>
</dbReference>
<name>A0AA88L9T4_ARTSF</name>
<comment type="caution">
    <text evidence="3">The sequence shown here is derived from an EMBL/GenBank/DDBJ whole genome shotgun (WGS) entry which is preliminary data.</text>
</comment>
<evidence type="ECO:0000313" key="3">
    <source>
        <dbReference type="EMBL" id="KAK2718184.1"/>
    </source>
</evidence>
<dbReference type="EMBL" id="JAVRJZ010000009">
    <property type="protein sequence ID" value="KAK2718184.1"/>
    <property type="molecule type" value="Genomic_DNA"/>
</dbReference>
<keyword evidence="4" id="KW-1185">Reference proteome</keyword>
<evidence type="ECO:0000313" key="4">
    <source>
        <dbReference type="Proteomes" id="UP001187531"/>
    </source>
</evidence>